<comment type="subunit">
    <text evidence="5">Binds to RNA polymerase II (RNAPII).</text>
</comment>
<keyword evidence="3 5" id="KW-0378">Hydrolase</keyword>
<name>A0A3N4M711_9PEZI</name>
<keyword evidence="2 5" id="KW-0547">Nucleotide-binding</keyword>
<dbReference type="PANTHER" id="PTHR21231">
    <property type="entry name" value="XPA-BINDING PROTEIN 1-RELATED"/>
    <property type="match status" value="1"/>
</dbReference>
<evidence type="ECO:0000256" key="3">
    <source>
        <dbReference type="ARBA" id="ARBA00022801"/>
    </source>
</evidence>
<dbReference type="OrthoDB" id="5839at2759"/>
<dbReference type="InterPro" id="IPR004130">
    <property type="entry name" value="Gpn"/>
</dbReference>
<dbReference type="InParanoid" id="A0A3N4M711"/>
<evidence type="ECO:0000256" key="2">
    <source>
        <dbReference type="ARBA" id="ARBA00022741"/>
    </source>
</evidence>
<organism evidence="6 7">
    <name type="scientific">Terfezia boudieri ATCC MYA-4762</name>
    <dbReference type="NCBI Taxonomy" id="1051890"/>
    <lineage>
        <taxon>Eukaryota</taxon>
        <taxon>Fungi</taxon>
        <taxon>Dikarya</taxon>
        <taxon>Ascomycota</taxon>
        <taxon>Pezizomycotina</taxon>
        <taxon>Pezizomycetes</taxon>
        <taxon>Pezizales</taxon>
        <taxon>Pezizaceae</taxon>
        <taxon>Terfezia</taxon>
    </lineage>
</organism>
<dbReference type="AlphaFoldDB" id="A0A3N4M711"/>
<gene>
    <name evidence="6" type="ORF">L211DRAFT_833426</name>
</gene>
<sequence length="212" mass="23959">MSGLAFVFSPSLPNHRFLLENLDWLDEALGPGDEESLTIFDCPGQIELYTHVPILPTLSKHLHIRHDYSLCATYLLESTFVVDKAKFFAGTLSAMSAMIMLEMPHLNILSKMDLIRNQVPKRELKRFLDPDPSIITTDIHAQTNPRFHALNEAIVGLIDDFSMVQFLQVEAQNEDSVQAVLSYIDNCIGWSEVQEPKIPDDNIDYDPTTLGE</sequence>
<dbReference type="GO" id="GO:0005525">
    <property type="term" value="F:GTP binding"/>
    <property type="evidence" value="ECO:0007669"/>
    <property type="project" value="UniProtKB-KW"/>
</dbReference>
<dbReference type="GO" id="GO:0003924">
    <property type="term" value="F:GTPase activity"/>
    <property type="evidence" value="ECO:0007669"/>
    <property type="project" value="TreeGrafter"/>
</dbReference>
<dbReference type="STRING" id="1051890.A0A3N4M711"/>
<keyword evidence="7" id="KW-1185">Reference proteome</keyword>
<evidence type="ECO:0000256" key="1">
    <source>
        <dbReference type="ARBA" id="ARBA00005290"/>
    </source>
</evidence>
<comment type="similarity">
    <text evidence="1 5">Belongs to the GPN-loop GTPase family.</text>
</comment>
<accession>A0A3N4M711</accession>
<keyword evidence="4 5" id="KW-0342">GTP-binding</keyword>
<protein>
    <recommendedName>
        <fullName evidence="5">GPN-loop GTPase 3</fullName>
    </recommendedName>
</protein>
<dbReference type="Gene3D" id="3.40.50.300">
    <property type="entry name" value="P-loop containing nucleotide triphosphate hydrolases"/>
    <property type="match status" value="1"/>
</dbReference>
<dbReference type="InterPro" id="IPR027417">
    <property type="entry name" value="P-loop_NTPase"/>
</dbReference>
<dbReference type="EMBL" id="ML121529">
    <property type="protein sequence ID" value="RPB28461.1"/>
    <property type="molecule type" value="Genomic_DNA"/>
</dbReference>
<dbReference type="Pfam" id="PF03029">
    <property type="entry name" value="ATP_bind_1"/>
    <property type="match status" value="1"/>
</dbReference>
<dbReference type="SUPFAM" id="SSF52540">
    <property type="entry name" value="P-loop containing nucleoside triphosphate hydrolases"/>
    <property type="match status" value="1"/>
</dbReference>
<evidence type="ECO:0000313" key="7">
    <source>
        <dbReference type="Proteomes" id="UP000267821"/>
    </source>
</evidence>
<evidence type="ECO:0000256" key="4">
    <source>
        <dbReference type="ARBA" id="ARBA00023134"/>
    </source>
</evidence>
<dbReference type="FunCoup" id="A0A3N4M711">
    <property type="interactions" value="924"/>
</dbReference>
<dbReference type="Proteomes" id="UP000267821">
    <property type="component" value="Unassembled WGS sequence"/>
</dbReference>
<evidence type="ECO:0000313" key="6">
    <source>
        <dbReference type="EMBL" id="RPB28461.1"/>
    </source>
</evidence>
<reference evidence="6 7" key="1">
    <citation type="journal article" date="2018" name="Nat. Ecol. Evol.">
        <title>Pezizomycetes genomes reveal the molecular basis of ectomycorrhizal truffle lifestyle.</title>
        <authorList>
            <person name="Murat C."/>
            <person name="Payen T."/>
            <person name="Noel B."/>
            <person name="Kuo A."/>
            <person name="Morin E."/>
            <person name="Chen J."/>
            <person name="Kohler A."/>
            <person name="Krizsan K."/>
            <person name="Balestrini R."/>
            <person name="Da Silva C."/>
            <person name="Montanini B."/>
            <person name="Hainaut M."/>
            <person name="Levati E."/>
            <person name="Barry K.W."/>
            <person name="Belfiori B."/>
            <person name="Cichocki N."/>
            <person name="Clum A."/>
            <person name="Dockter R.B."/>
            <person name="Fauchery L."/>
            <person name="Guy J."/>
            <person name="Iotti M."/>
            <person name="Le Tacon F."/>
            <person name="Lindquist E.A."/>
            <person name="Lipzen A."/>
            <person name="Malagnac F."/>
            <person name="Mello A."/>
            <person name="Molinier V."/>
            <person name="Miyauchi S."/>
            <person name="Poulain J."/>
            <person name="Riccioni C."/>
            <person name="Rubini A."/>
            <person name="Sitrit Y."/>
            <person name="Splivallo R."/>
            <person name="Traeger S."/>
            <person name="Wang M."/>
            <person name="Zifcakova L."/>
            <person name="Wipf D."/>
            <person name="Zambonelli A."/>
            <person name="Paolocci F."/>
            <person name="Nowrousian M."/>
            <person name="Ottonello S."/>
            <person name="Baldrian P."/>
            <person name="Spatafora J.W."/>
            <person name="Henrissat B."/>
            <person name="Nagy L.G."/>
            <person name="Aury J.M."/>
            <person name="Wincker P."/>
            <person name="Grigoriev I.V."/>
            <person name="Bonfante P."/>
            <person name="Martin F.M."/>
        </authorList>
    </citation>
    <scope>NUCLEOTIDE SEQUENCE [LARGE SCALE GENOMIC DNA]</scope>
    <source>
        <strain evidence="6 7">ATCC MYA-4762</strain>
    </source>
</reference>
<proteinExistence type="inferred from homology"/>
<evidence type="ECO:0000256" key="5">
    <source>
        <dbReference type="RuleBase" id="RU365059"/>
    </source>
</evidence>
<dbReference type="PANTHER" id="PTHR21231:SF7">
    <property type="entry name" value="GPN-LOOP GTPASE 3"/>
    <property type="match status" value="1"/>
</dbReference>
<comment type="function">
    <text evidence="5">Small GTPase required for proper nuclear import of RNA polymerase II and III (RNAPII and RNAPIII). May act at an RNAP assembly step prior to nuclear import.</text>
</comment>